<reference evidence="3 4" key="1">
    <citation type="submission" date="2013-11" db="EMBL/GenBank/DDBJ databases">
        <title>The Genome Sequence of Phytophthora parasitica P1569.</title>
        <authorList>
            <consortium name="The Broad Institute Genomics Platform"/>
            <person name="Russ C."/>
            <person name="Tyler B."/>
            <person name="Panabieres F."/>
            <person name="Shan W."/>
            <person name="Tripathy S."/>
            <person name="Grunwald N."/>
            <person name="Machado M."/>
            <person name="Johnson C.S."/>
            <person name="Arredondo F."/>
            <person name="Hong C."/>
            <person name="Coffey M."/>
            <person name="Young S.K."/>
            <person name="Zeng Q."/>
            <person name="Gargeya S."/>
            <person name="Fitzgerald M."/>
            <person name="Abouelleil A."/>
            <person name="Alvarado L."/>
            <person name="Chapman S.B."/>
            <person name="Gainer-Dewar J."/>
            <person name="Goldberg J."/>
            <person name="Griggs A."/>
            <person name="Gujja S."/>
            <person name="Hansen M."/>
            <person name="Howarth C."/>
            <person name="Imamovic A."/>
            <person name="Ireland A."/>
            <person name="Larimer J."/>
            <person name="McCowan C."/>
            <person name="Murphy C."/>
            <person name="Pearson M."/>
            <person name="Poon T.W."/>
            <person name="Priest M."/>
            <person name="Roberts A."/>
            <person name="Saif S."/>
            <person name="Shea T."/>
            <person name="Sykes S."/>
            <person name="Wortman J."/>
            <person name="Nusbaum C."/>
            <person name="Birren B."/>
        </authorList>
    </citation>
    <scope>NUCLEOTIDE SEQUENCE [LARGE SCALE GENOMIC DNA]</scope>
    <source>
        <strain evidence="3 4">P1569</strain>
    </source>
</reference>
<keyword evidence="2" id="KW-1133">Transmembrane helix</keyword>
<gene>
    <name evidence="3" type="ORF">F443_21760</name>
</gene>
<feature type="region of interest" description="Disordered" evidence="1">
    <location>
        <begin position="60"/>
        <end position="106"/>
    </location>
</feature>
<dbReference type="HOGENOM" id="CLU_2228514_0_0_1"/>
<keyword evidence="4" id="KW-1185">Reference proteome</keyword>
<comment type="caution">
    <text evidence="3">The sequence shown here is derived from an EMBL/GenBank/DDBJ whole genome shotgun (WGS) entry which is preliminary data.</text>
</comment>
<proteinExistence type="predicted"/>
<dbReference type="AlphaFoldDB" id="V9DYA6"/>
<keyword evidence="2" id="KW-0812">Transmembrane</keyword>
<evidence type="ECO:0000256" key="1">
    <source>
        <dbReference type="SAM" id="MobiDB-lite"/>
    </source>
</evidence>
<name>V9DYA6_PHYNI</name>
<sequence length="106" mass="11504">MTTMDTPIVKTGGVDIWTDLLIACLVVLVVLAPAFLFRVPTYPDAAASVAPAKKSSIYYHNENDARSKRRRQVKVQQQPSGRSSDLTSKHIHSNSNGAPAARAKVT</sequence>
<organism evidence="3 4">
    <name type="scientific">Phytophthora nicotianae P1569</name>
    <dbReference type="NCBI Taxonomy" id="1317065"/>
    <lineage>
        <taxon>Eukaryota</taxon>
        <taxon>Sar</taxon>
        <taxon>Stramenopiles</taxon>
        <taxon>Oomycota</taxon>
        <taxon>Peronosporomycetes</taxon>
        <taxon>Peronosporales</taxon>
        <taxon>Peronosporaceae</taxon>
        <taxon>Phytophthora</taxon>
    </lineage>
</organism>
<dbReference type="Proteomes" id="UP000018721">
    <property type="component" value="Unassembled WGS sequence"/>
</dbReference>
<accession>V9DYA6</accession>
<feature type="transmembrane region" description="Helical" evidence="2">
    <location>
        <begin position="20"/>
        <end position="37"/>
    </location>
</feature>
<dbReference type="EMBL" id="ANIZ01003795">
    <property type="protein sequence ID" value="ETI31283.1"/>
    <property type="molecule type" value="Genomic_DNA"/>
</dbReference>
<evidence type="ECO:0000313" key="4">
    <source>
        <dbReference type="Proteomes" id="UP000018721"/>
    </source>
</evidence>
<protein>
    <submittedName>
        <fullName evidence="3">Uncharacterized protein</fullName>
    </submittedName>
</protein>
<evidence type="ECO:0000313" key="3">
    <source>
        <dbReference type="EMBL" id="ETI31283.1"/>
    </source>
</evidence>
<evidence type="ECO:0000256" key="2">
    <source>
        <dbReference type="SAM" id="Phobius"/>
    </source>
</evidence>
<keyword evidence="2" id="KW-0472">Membrane</keyword>